<feature type="transmembrane region" description="Helical" evidence="7">
    <location>
        <begin position="54"/>
        <end position="72"/>
    </location>
</feature>
<keyword evidence="4 7" id="KW-0812">Transmembrane</keyword>
<dbReference type="InterPro" id="IPR036259">
    <property type="entry name" value="MFS_trans_sf"/>
</dbReference>
<keyword evidence="9" id="KW-1185">Reference proteome</keyword>
<feature type="transmembrane region" description="Helical" evidence="7">
    <location>
        <begin position="262"/>
        <end position="283"/>
    </location>
</feature>
<dbReference type="EMBL" id="LNXV01000033">
    <property type="protein sequence ID" value="KTC77959.1"/>
    <property type="molecule type" value="Genomic_DNA"/>
</dbReference>
<feature type="transmembrane region" description="Helical" evidence="7">
    <location>
        <begin position="148"/>
        <end position="169"/>
    </location>
</feature>
<dbReference type="GO" id="GO:0022857">
    <property type="term" value="F:transmembrane transporter activity"/>
    <property type="evidence" value="ECO:0007669"/>
    <property type="project" value="InterPro"/>
</dbReference>
<sequence length="432" mass="47550">MGLSAASLMKERRFLPLFLTQFFGAFNDNAFKLAMLTLISYHVSTSLVQSEKYQAIAGALFTIPFFLFSATAGQLADKFDKARMSVAVKIFEVCLMCIGGFSLYLESILLMMITLTGMGIHSTFFGPIKYAILPDHLQRDELLKATSLIEASTFLAILLGTTLGALSIGTSTPHVGYAVILTNVVALLGLISSLFIPEAPAKAVELQVDWHIWRATMHMMKGSMKNYKVLPAIFTISWFWLIGAVMLTKLPDYTHYILQADASVFAFFLALFSIGIASGSIAIGHFLKGNITLRFVPLSMLFLSLFAADLYIVSPNTTSIEPLQALGVFLFKLNNLRITLDFFLFSFCAGLFIVPLYTYIQVASDESLRARTIATNNIFNALFMVIGSGLVMFLLYLNMSIPMVFLILAILNALAAMGLWLALLKVGDLQVS</sequence>
<gene>
    <name evidence="8" type="ORF">Lbru_2251</name>
</gene>
<dbReference type="PANTHER" id="PTHR43266:SF2">
    <property type="entry name" value="MAJOR FACILITATOR SUPERFAMILY (MFS) PROFILE DOMAIN-CONTAINING PROTEIN"/>
    <property type="match status" value="1"/>
</dbReference>
<feature type="transmembrane region" description="Helical" evidence="7">
    <location>
        <begin position="378"/>
        <end position="397"/>
    </location>
</feature>
<keyword evidence="6 7" id="KW-0472">Membrane</keyword>
<feature type="transmembrane region" description="Helical" evidence="7">
    <location>
        <begin position="108"/>
        <end position="128"/>
    </location>
</feature>
<dbReference type="Proteomes" id="UP000054742">
    <property type="component" value="Unassembled WGS sequence"/>
</dbReference>
<evidence type="ECO:0000313" key="9">
    <source>
        <dbReference type="Proteomes" id="UP000054742"/>
    </source>
</evidence>
<evidence type="ECO:0000256" key="2">
    <source>
        <dbReference type="ARBA" id="ARBA00022448"/>
    </source>
</evidence>
<name>A0A0W0S322_9GAMM</name>
<dbReference type="GO" id="GO:0016746">
    <property type="term" value="F:acyltransferase activity"/>
    <property type="evidence" value="ECO:0007669"/>
    <property type="project" value="UniProtKB-KW"/>
</dbReference>
<evidence type="ECO:0000256" key="6">
    <source>
        <dbReference type="ARBA" id="ARBA00023136"/>
    </source>
</evidence>
<dbReference type="OrthoDB" id="9803968at2"/>
<dbReference type="PATRIC" id="fig|29422.6.peg.2400"/>
<dbReference type="STRING" id="29422.Lbru_2251"/>
<keyword evidence="8" id="KW-0808">Transferase</keyword>
<reference evidence="8 9" key="1">
    <citation type="submission" date="2015-11" db="EMBL/GenBank/DDBJ databases">
        <title>Genomic analysis of 38 Legionella species identifies large and diverse effector repertoires.</title>
        <authorList>
            <person name="Burstein D."/>
            <person name="Amaro F."/>
            <person name="Zusman T."/>
            <person name="Lifshitz Z."/>
            <person name="Cohen O."/>
            <person name="Gilbert J.A."/>
            <person name="Pupko T."/>
            <person name="Shuman H.A."/>
            <person name="Segal G."/>
        </authorList>
    </citation>
    <scope>NUCLEOTIDE SEQUENCE [LARGE SCALE GENOMIC DNA]</scope>
    <source>
        <strain evidence="8 9">ATCC 43878</strain>
    </source>
</reference>
<dbReference type="SUPFAM" id="SSF103473">
    <property type="entry name" value="MFS general substrate transporter"/>
    <property type="match status" value="1"/>
</dbReference>
<evidence type="ECO:0000256" key="3">
    <source>
        <dbReference type="ARBA" id="ARBA00022475"/>
    </source>
</evidence>
<dbReference type="InterPro" id="IPR011701">
    <property type="entry name" value="MFS"/>
</dbReference>
<keyword evidence="5 7" id="KW-1133">Transmembrane helix</keyword>
<proteinExistence type="predicted"/>
<feature type="transmembrane region" description="Helical" evidence="7">
    <location>
        <begin position="403"/>
        <end position="424"/>
    </location>
</feature>
<evidence type="ECO:0000313" key="8">
    <source>
        <dbReference type="EMBL" id="KTC77959.1"/>
    </source>
</evidence>
<dbReference type="CDD" id="cd06173">
    <property type="entry name" value="MFS_MefA_like"/>
    <property type="match status" value="1"/>
</dbReference>
<organism evidence="8 9">
    <name type="scientific">Legionella brunensis</name>
    <dbReference type="NCBI Taxonomy" id="29422"/>
    <lineage>
        <taxon>Bacteria</taxon>
        <taxon>Pseudomonadati</taxon>
        <taxon>Pseudomonadota</taxon>
        <taxon>Gammaproteobacteria</taxon>
        <taxon>Legionellales</taxon>
        <taxon>Legionellaceae</taxon>
        <taxon>Legionella</taxon>
    </lineage>
</organism>
<evidence type="ECO:0000256" key="1">
    <source>
        <dbReference type="ARBA" id="ARBA00004651"/>
    </source>
</evidence>
<feature type="transmembrane region" description="Helical" evidence="7">
    <location>
        <begin position="175"/>
        <end position="196"/>
    </location>
</feature>
<feature type="transmembrane region" description="Helical" evidence="7">
    <location>
        <begin position="295"/>
        <end position="313"/>
    </location>
</feature>
<comment type="caution">
    <text evidence="8">The sequence shown here is derived from an EMBL/GenBank/DDBJ whole genome shotgun (WGS) entry which is preliminary data.</text>
</comment>
<keyword evidence="2" id="KW-0813">Transport</keyword>
<protein>
    <submittedName>
        <fullName evidence="8">2-acylglycerophosphoethanolamine acyltransferase</fullName>
    </submittedName>
</protein>
<dbReference type="GO" id="GO:0005886">
    <property type="term" value="C:plasma membrane"/>
    <property type="evidence" value="ECO:0007669"/>
    <property type="project" value="UniProtKB-SubCell"/>
</dbReference>
<evidence type="ECO:0000256" key="7">
    <source>
        <dbReference type="SAM" id="Phobius"/>
    </source>
</evidence>
<keyword evidence="3" id="KW-1003">Cell membrane</keyword>
<dbReference type="PANTHER" id="PTHR43266">
    <property type="entry name" value="MACROLIDE-EFFLUX PROTEIN"/>
    <property type="match status" value="1"/>
</dbReference>
<evidence type="ECO:0000256" key="4">
    <source>
        <dbReference type="ARBA" id="ARBA00022692"/>
    </source>
</evidence>
<dbReference type="Gene3D" id="1.20.1250.20">
    <property type="entry name" value="MFS general substrate transporter like domains"/>
    <property type="match status" value="1"/>
</dbReference>
<keyword evidence="8" id="KW-0012">Acyltransferase</keyword>
<feature type="transmembrane region" description="Helical" evidence="7">
    <location>
        <begin position="84"/>
        <end position="102"/>
    </location>
</feature>
<feature type="transmembrane region" description="Helical" evidence="7">
    <location>
        <begin position="338"/>
        <end position="357"/>
    </location>
</feature>
<evidence type="ECO:0000256" key="5">
    <source>
        <dbReference type="ARBA" id="ARBA00022989"/>
    </source>
</evidence>
<accession>A0A0W0S322</accession>
<comment type="subcellular location">
    <subcellularLocation>
        <location evidence="1">Cell membrane</location>
        <topology evidence="1">Multi-pass membrane protein</topology>
    </subcellularLocation>
</comment>
<feature type="transmembrane region" description="Helical" evidence="7">
    <location>
        <begin position="229"/>
        <end position="250"/>
    </location>
</feature>
<dbReference type="RefSeq" id="WP_058442243.1">
    <property type="nucleotide sequence ID" value="NZ_CAAAHU010000018.1"/>
</dbReference>
<dbReference type="Pfam" id="PF07690">
    <property type="entry name" value="MFS_1"/>
    <property type="match status" value="1"/>
</dbReference>
<dbReference type="AlphaFoldDB" id="A0A0W0S322"/>